<dbReference type="RefSeq" id="WP_305997171.1">
    <property type="nucleotide sequence ID" value="NZ_JAVALS010000011.1"/>
</dbReference>
<dbReference type="InterPro" id="IPR003615">
    <property type="entry name" value="HNH_nuc"/>
</dbReference>
<organism evidence="3 4">
    <name type="scientific">Arthrobacter horti</name>
    <dbReference type="NCBI Taxonomy" id="3068273"/>
    <lineage>
        <taxon>Bacteria</taxon>
        <taxon>Bacillati</taxon>
        <taxon>Actinomycetota</taxon>
        <taxon>Actinomycetes</taxon>
        <taxon>Micrococcales</taxon>
        <taxon>Micrococcaceae</taxon>
        <taxon>Arthrobacter</taxon>
    </lineage>
</organism>
<evidence type="ECO:0000313" key="4">
    <source>
        <dbReference type="Proteomes" id="UP001232725"/>
    </source>
</evidence>
<sequence>MNKIASDHFSEPENNVRPPCFDGFMETTTGFASQDAASDEAADQQRLLAEMISTLESLESSIAGLQALREYTLAMLSRLAGIMAENDDGASHGFADGLWDSRAAEMAERSVAAEAATATRASDRTVQRQMGEAVELLDKFPATFDALFDGRIGLAHVRAIQGAGAALTDPGARAGFESVVVPCAEEQTPSRVRRLAAREAEKAQPELLATRHERAAEERRVMVKPLDDGMAELAAILPAAAAHGIHDRLTRMAKAHVESSAATCPGTVKTGASNDAPLNGRPHKDCRTVDQLRADLLADVLLRGIPSGMDSEDGILAGIVAHVEVTVPVLTLLDGPALGDGPSSRHATDRAGRGRVAAELNGKHPIDPEAAKQLMGNATVWNRVLTDPITGAVLAVDRYRPSEELRRFLTARDSRCRFPGCGIKARELDLDHAHDAALGGETAVGNLAGLCRRHHMLKHHGRWKVRQAGGGDLEWTSPTGRHHVDRPPTPASWTGSSSPRDRKDSRFRDEGGAEHGDSDPPF</sequence>
<dbReference type="CDD" id="cd00085">
    <property type="entry name" value="HNHc"/>
    <property type="match status" value="1"/>
</dbReference>
<dbReference type="SMART" id="SM00507">
    <property type="entry name" value="HNHc"/>
    <property type="match status" value="1"/>
</dbReference>
<evidence type="ECO:0000256" key="1">
    <source>
        <dbReference type="SAM" id="MobiDB-lite"/>
    </source>
</evidence>
<feature type="domain" description="HNH nuclease" evidence="2">
    <location>
        <begin position="404"/>
        <end position="456"/>
    </location>
</feature>
<comment type="caution">
    <text evidence="3">The sequence shown here is derived from an EMBL/GenBank/DDBJ whole genome shotgun (WGS) entry which is preliminary data.</text>
</comment>
<dbReference type="Proteomes" id="UP001232725">
    <property type="component" value="Unassembled WGS sequence"/>
</dbReference>
<proteinExistence type="predicted"/>
<name>A0ABT9IRB2_9MICC</name>
<evidence type="ECO:0000259" key="2">
    <source>
        <dbReference type="SMART" id="SM00507"/>
    </source>
</evidence>
<dbReference type="EMBL" id="JAVALS010000011">
    <property type="protein sequence ID" value="MDP5228122.1"/>
    <property type="molecule type" value="Genomic_DNA"/>
</dbReference>
<reference evidence="3 4" key="1">
    <citation type="submission" date="2023-08" db="EMBL/GenBank/DDBJ databases">
        <title>Arthrobacter horti sp. nov., isolated from forest soil.</title>
        <authorList>
            <person name="Park M."/>
        </authorList>
    </citation>
    <scope>NUCLEOTIDE SEQUENCE [LARGE SCALE GENOMIC DNA]</scope>
    <source>
        <strain evidence="3 4">YJM1</strain>
    </source>
</reference>
<protein>
    <submittedName>
        <fullName evidence="3">DUF222 domain-containing protein</fullName>
    </submittedName>
</protein>
<dbReference type="Pfam" id="PF02720">
    <property type="entry name" value="DUF222"/>
    <property type="match status" value="1"/>
</dbReference>
<gene>
    <name evidence="3" type="ORF">Q9R02_13235</name>
</gene>
<accession>A0ABT9IRB2</accession>
<keyword evidence="4" id="KW-1185">Reference proteome</keyword>
<dbReference type="InterPro" id="IPR003870">
    <property type="entry name" value="DUF222"/>
</dbReference>
<feature type="compositionally biased region" description="Basic and acidic residues" evidence="1">
    <location>
        <begin position="499"/>
        <end position="522"/>
    </location>
</feature>
<dbReference type="Gene3D" id="1.10.30.50">
    <property type="match status" value="1"/>
</dbReference>
<evidence type="ECO:0000313" key="3">
    <source>
        <dbReference type="EMBL" id="MDP5228122.1"/>
    </source>
</evidence>
<feature type="region of interest" description="Disordered" evidence="1">
    <location>
        <begin position="468"/>
        <end position="522"/>
    </location>
</feature>